<feature type="compositionally biased region" description="Basic and acidic residues" evidence="12">
    <location>
        <begin position="335"/>
        <end position="346"/>
    </location>
</feature>
<feature type="region of interest" description="Disordered" evidence="12">
    <location>
        <begin position="1459"/>
        <end position="1543"/>
    </location>
</feature>
<feature type="compositionally biased region" description="Acidic residues" evidence="12">
    <location>
        <begin position="394"/>
        <end position="415"/>
    </location>
</feature>
<feature type="compositionally biased region" description="Acidic residues" evidence="12">
    <location>
        <begin position="347"/>
        <end position="357"/>
    </location>
</feature>
<sequence>MSGSDSDMPGLVDASDSEEESLRHKARSNEEAAKMWFKRLMKGKNAEKQERVVKVYMLSPFLFGQKFHQPEKWLNWAKCAGLLLSSCYTEARVEALQQEEMENIELLEKVFDVLISHLKDASCLCVIMNLVETCDKVDMWEKAVKAYDKFIDNQSMFKTIKKELPGRNRKVKFSFLFACRQYSNHVVNLTFLGKDMLEKFEEEYRADEKKSKDTKNLGNLAFSMGKFKGAIAHYTKGIAVSPYSHILYGNRAQAYLKTQQYREALSDSKRARILKPEWPKGHYRYAQSLYEMNFKDKAKEANTQALTMCKSLGAPEADIKDLETQQERFNNPTVELKDTDVQKKEEDGNDSESDVPDLTDPSSGEEYSSDSETDELPPALVSLTTSDDSLSEGSADDGEQSDAPELVSEEEDDPETKEYIEKVKQRCLNYKQPKEPEMSQSILDEDKARREEERKKKEKKKKKKEEEQKKKEESRRKKRTKRGDKNKTENQDGANPPMQQPPKSPEDVLRDDFQFLQKQGTTALMDERSRHALHDFQKCLEMVHDHGSKTFLLEEIDLALLKYSYATACIETGTYKEILEGIDMYNSILKDHPSCRFVLAYLGLGKAHIKLNRYSEALDPLGKGLEMSTKVSMQSLTWPGTPLKINNSNRANIQKEFENLIQLCRNPPQPDAICRYKNCDDHKIHIYFSDPDFKGIVRALCLDKCQTDFHINCWKSLKTELSQSDKDFIKMACFTPDCEGVLTEVQFFDEDGLKKKELMIEEEDLNRIKESRHGGKGKKMNPSSLSQEVNSKKKPSKKELRKQKRQDLSKKLEDVQEGSTSAKVSPRESKDLNSDNSIMQELEMLEKKAEHIHKTSKPSSATSTPRQEENKLDFAGKLPAQGSGTVTPPVGDVKLTMLKREDEDEREEITYKAFKQQKHKQKKKKEKKVMSLDEFHETSTTMSADVPDPDIDGTVDRQMPTKSLTIGGLEDIDDFEVCSVSSSNYSETLDMDRPFQPPEHLRDQIEAFENSRTTAKYASAAEAVKANIGGVVGGNQKPKDEDYIPPELIPIREFMYSFFEETLKVSGPIHIEDERITGEIRNFPDEAVYLIKKAGHLRDFLLKSFKFAVIGDYVCLMRDAVHAREMWEKDRQRLGLSVGVNSMRGSLAELAQSALRDRAMSPRTLDSYSKADLTDLSAADFPSLYDAKSVEVSNSNEAVQNVYGDPVTLSSIATCVGSTSVVTPNGENLERGRNSPALISKGNNNIENEMLKKPESDSESDTKRQKNIQGGPQNISGNAKSTETGNELSSIADEFRRKVHSLVGELRDKGTCSKDPSSENDGKDSEVKKPAFIAEMKIADADARSRSLSPSVLARGTKTPEFHISISNKAKNINISQNAIAQNSEPNRSLTPKDLPGGMRQVSGHSSSLPATPSHMSSWPNYLDGVPHEAKALNNGGQMEAVGPPGLKIKPIGSEKKMKKDAQNGGTFQRAVGSLNTGGRSMAEVGHSPENPAFPVTTSTLSEFSPFQGSSDSPNLFLPSRRGDRESPDVPGRNVGPPQREKMITSRESKIAALVGSSGFDTDPLKIVSSILGDDANEEENAPKTQENPPLAIYPRNYNMEPPIVHPLAQSPKLNQQPTTPIHQLPRPPGGYVSMHPPLKHGTLQGIGSTAAESARGSTGISGPKVAEVAVQTEPWEEYEGLRQEHVLLETTCQELKDKYKQLQNSNSADMKRLQEKVEELEEEMKNVNDENKKLTKSHENEVKKWAQEKKGYLEELKALKQQIATLKLSEQEFIEQISARDQKVLELYQQINSDRDKSNTDRLKTHEQLEVLSSQVNKERTRAQLAEVQVLRVKQEVGTDFLSRSLRDAQLYLTYLGKGIQKLQDEHHPVPPPLQTSYEQWEAMVKKLQELINQSLNEFQEQIKMVESGRELASLPELQIPKPPPAPPMMPGMNLTPGMLSQMGGPPSMYPPLVPPSRPIARPPNLTATAAAAPQTVTPGFPTPSLGSASLGSFPQQPQLPPGLQQGQQVAPLTATTTTPPPLGLPPARPVPNLPGAVPPVGTVPQAPQRPIGSGTPRNSFEKIMLTLTSMFPQISRTEITQKIQDLRESRGGSLSGMALEEIIHSTASMILQNQGKPMPNQMSRPTLPPGFSYGNQGNSSSSSSVVSNIPQVSPSLPTLGSEDNSQELFEEEVDPCIICHEELTPATTARLDCKHRFHRTCISKWFREQSTCPTCRVHALLPEDFPNLK</sequence>
<keyword evidence="8" id="KW-0862">Zinc</keyword>
<dbReference type="Pfam" id="PF19179">
    <property type="entry name" value="TTC3_DZIP3_dom"/>
    <property type="match status" value="1"/>
</dbReference>
<evidence type="ECO:0000256" key="4">
    <source>
        <dbReference type="ARBA" id="ARBA00012483"/>
    </source>
</evidence>
<dbReference type="EC" id="2.3.2.27" evidence="4"/>
<dbReference type="GO" id="GO:0061630">
    <property type="term" value="F:ubiquitin protein ligase activity"/>
    <property type="evidence" value="ECO:0007669"/>
    <property type="project" value="UniProtKB-EC"/>
</dbReference>
<dbReference type="InterPro" id="IPR056872">
    <property type="entry name" value="TTC3/DZIP3-like_helical"/>
</dbReference>
<evidence type="ECO:0000256" key="11">
    <source>
        <dbReference type="SAM" id="Coils"/>
    </source>
</evidence>
<dbReference type="SMART" id="SM00028">
    <property type="entry name" value="TPR"/>
    <property type="match status" value="5"/>
</dbReference>
<feature type="repeat" description="TPR" evidence="10">
    <location>
        <begin position="598"/>
        <end position="631"/>
    </location>
</feature>
<dbReference type="Proteomes" id="UP000085678">
    <property type="component" value="Unplaced"/>
</dbReference>
<feature type="compositionally biased region" description="Polar residues" evidence="12">
    <location>
        <begin position="1267"/>
        <end position="1287"/>
    </location>
</feature>
<feature type="repeat" description="TPR" evidence="10">
    <location>
        <begin position="211"/>
        <end position="244"/>
    </location>
</feature>
<evidence type="ECO:0000313" key="15">
    <source>
        <dbReference type="RefSeq" id="XP_023929974.1"/>
    </source>
</evidence>
<feature type="compositionally biased region" description="Basic and acidic residues" evidence="12">
    <location>
        <begin position="444"/>
        <end position="455"/>
    </location>
</feature>
<organism evidence="14 15">
    <name type="scientific">Lingula anatina</name>
    <name type="common">Brachiopod</name>
    <name type="synonym">Lingula unguis</name>
    <dbReference type="NCBI Taxonomy" id="7574"/>
    <lineage>
        <taxon>Eukaryota</taxon>
        <taxon>Metazoa</taxon>
        <taxon>Spiralia</taxon>
        <taxon>Lophotrochozoa</taxon>
        <taxon>Brachiopoda</taxon>
        <taxon>Linguliformea</taxon>
        <taxon>Lingulata</taxon>
        <taxon>Lingulida</taxon>
        <taxon>Linguloidea</taxon>
        <taxon>Lingulidae</taxon>
        <taxon>Lingula</taxon>
    </lineage>
</organism>
<evidence type="ECO:0000256" key="8">
    <source>
        <dbReference type="ARBA" id="ARBA00022833"/>
    </source>
</evidence>
<dbReference type="PROSITE" id="PS50005">
    <property type="entry name" value="TPR"/>
    <property type="match status" value="2"/>
</dbReference>
<dbReference type="SMART" id="SM00184">
    <property type="entry name" value="RING"/>
    <property type="match status" value="1"/>
</dbReference>
<proteinExistence type="predicted"/>
<keyword evidence="14" id="KW-1185">Reference proteome</keyword>
<evidence type="ECO:0000256" key="10">
    <source>
        <dbReference type="PROSITE-ProRule" id="PRU00339"/>
    </source>
</evidence>
<feature type="region of interest" description="Disordered" evidence="12">
    <location>
        <begin position="1"/>
        <end position="27"/>
    </location>
</feature>
<feature type="region of interest" description="Disordered" evidence="12">
    <location>
        <begin position="849"/>
        <end position="906"/>
    </location>
</feature>
<feature type="compositionally biased region" description="Low complexity" evidence="12">
    <location>
        <begin position="2003"/>
        <end position="2019"/>
    </location>
</feature>
<dbReference type="Pfam" id="PF13639">
    <property type="entry name" value="zf-RING_2"/>
    <property type="match status" value="1"/>
</dbReference>
<reference evidence="15" key="1">
    <citation type="journal article" date="2015" name="Nat. Commun.">
        <title>The Lingula genome provides insights into brachiopod evolution and the origin of phosphate biomineralization.</title>
        <authorList>
            <person name="Luo Y.J."/>
            <person name="Takeuchi T."/>
            <person name="Koyanagi R."/>
            <person name="Yamada L."/>
            <person name="Kanda M."/>
            <person name="Khalturina M."/>
            <person name="Fujie M."/>
            <person name="Yamasaki S.I."/>
            <person name="Endo K."/>
            <person name="Satoh N."/>
        </authorList>
    </citation>
    <scope>NUCLEOTIDE SEQUENCE</scope>
</reference>
<dbReference type="InParanoid" id="A0A2R2MIF4"/>
<keyword evidence="10" id="KW-0802">TPR repeat</keyword>
<dbReference type="SUPFAM" id="SSF57850">
    <property type="entry name" value="RING/U-box"/>
    <property type="match status" value="1"/>
</dbReference>
<dbReference type="GO" id="GO:0008270">
    <property type="term" value="F:zinc ion binding"/>
    <property type="evidence" value="ECO:0007669"/>
    <property type="project" value="UniProtKB-KW"/>
</dbReference>
<dbReference type="OrthoDB" id="8062037at2759"/>
<dbReference type="STRING" id="7574.A0A2R2MIF4"/>
<keyword evidence="6" id="KW-0808">Transferase</keyword>
<name>A0A2R2MIF4_LINAN</name>
<evidence type="ECO:0000256" key="12">
    <source>
        <dbReference type="SAM" id="MobiDB-lite"/>
    </source>
</evidence>
<feature type="region of interest" description="Disordered" evidence="12">
    <location>
        <begin position="1976"/>
        <end position="2060"/>
    </location>
</feature>
<evidence type="ECO:0000259" key="13">
    <source>
        <dbReference type="PROSITE" id="PS50089"/>
    </source>
</evidence>
<keyword evidence="5" id="KW-0963">Cytoplasm</keyword>
<dbReference type="PROSITE" id="PS50089">
    <property type="entry name" value="ZF_RING_2"/>
    <property type="match status" value="1"/>
</dbReference>
<feature type="compositionally biased region" description="Basic and acidic residues" evidence="12">
    <location>
        <begin position="1249"/>
        <end position="1264"/>
    </location>
</feature>
<dbReference type="GO" id="GO:0016567">
    <property type="term" value="P:protein ubiquitination"/>
    <property type="evidence" value="ECO:0007669"/>
    <property type="project" value="UniProtKB-UniPathway"/>
</dbReference>
<feature type="compositionally biased region" description="Basic and acidic residues" evidence="12">
    <location>
        <begin position="464"/>
        <end position="475"/>
    </location>
</feature>
<feature type="compositionally biased region" description="Low complexity" evidence="12">
    <location>
        <begin position="2134"/>
        <end position="2157"/>
    </location>
</feature>
<evidence type="ECO:0000256" key="1">
    <source>
        <dbReference type="ARBA" id="ARBA00000900"/>
    </source>
</evidence>
<feature type="region of interest" description="Disordered" evidence="12">
    <location>
        <begin position="1225"/>
        <end position="1287"/>
    </location>
</feature>
<dbReference type="InterPro" id="IPR013083">
    <property type="entry name" value="Znf_RING/FYVE/PHD"/>
</dbReference>
<dbReference type="UniPathway" id="UPA00143"/>
<feature type="domain" description="RING-type" evidence="13">
    <location>
        <begin position="2178"/>
        <end position="2218"/>
    </location>
</feature>
<feature type="region of interest" description="Disordered" evidence="12">
    <location>
        <begin position="765"/>
        <end position="836"/>
    </location>
</feature>
<dbReference type="KEGG" id="lak:106161257"/>
<dbReference type="GeneID" id="106161257"/>
<dbReference type="GO" id="GO:0005737">
    <property type="term" value="C:cytoplasm"/>
    <property type="evidence" value="ECO:0007669"/>
    <property type="project" value="UniProtKB-SubCell"/>
</dbReference>
<feature type="compositionally biased region" description="Pro residues" evidence="12">
    <location>
        <begin position="2020"/>
        <end position="2034"/>
    </location>
</feature>
<feature type="compositionally biased region" description="Basic residues" evidence="12">
    <location>
        <begin position="792"/>
        <end position="804"/>
    </location>
</feature>
<dbReference type="InterPro" id="IPR056870">
    <property type="entry name" value="TTC3/DZIP3/RBM44-like_helical"/>
</dbReference>
<dbReference type="PANTHER" id="PTHR17550">
    <property type="entry name" value="E3 UBIQUITIN-PROTEIN LIGASE TTC3"/>
    <property type="match status" value="1"/>
</dbReference>
<protein>
    <recommendedName>
        <fullName evidence="4">RING-type E3 ubiquitin transferase</fullName>
        <ecNumber evidence="4">2.3.2.27</ecNumber>
    </recommendedName>
</protein>
<gene>
    <name evidence="15" type="primary">LOC106161257</name>
</gene>
<dbReference type="Pfam" id="PF24812">
    <property type="entry name" value="WHD_TTC3"/>
    <property type="match status" value="1"/>
</dbReference>
<keyword evidence="7 9" id="KW-0863">Zinc-finger</keyword>
<keyword evidence="7 9" id="KW-0479">Metal-binding</keyword>
<evidence type="ECO:0000256" key="9">
    <source>
        <dbReference type="PROSITE-ProRule" id="PRU00175"/>
    </source>
</evidence>
<feature type="compositionally biased region" description="Polar residues" evidence="12">
    <location>
        <begin position="2116"/>
        <end position="2126"/>
    </location>
</feature>
<dbReference type="Gene3D" id="1.25.40.10">
    <property type="entry name" value="Tetratricopeptide repeat domain"/>
    <property type="match status" value="2"/>
</dbReference>
<accession>A0A2R2MIF4</accession>
<evidence type="ECO:0000313" key="14">
    <source>
        <dbReference type="Proteomes" id="UP000085678"/>
    </source>
</evidence>
<dbReference type="CDD" id="cd16481">
    <property type="entry name" value="RING-H2_TTC3"/>
    <property type="match status" value="1"/>
</dbReference>
<dbReference type="Pfam" id="PF24905">
    <property type="entry name" value="TTC3_9th"/>
    <property type="match status" value="1"/>
</dbReference>
<dbReference type="Gene3D" id="3.30.40.10">
    <property type="entry name" value="Zinc/RING finger domain, C3HC4 (zinc finger)"/>
    <property type="match status" value="1"/>
</dbReference>
<dbReference type="SUPFAM" id="SSF48452">
    <property type="entry name" value="TPR-like"/>
    <property type="match status" value="1"/>
</dbReference>
<dbReference type="PANTHER" id="PTHR17550:SF4">
    <property type="entry name" value="E3 UBIQUITIN-PROTEIN LIGASE TTC3"/>
    <property type="match status" value="1"/>
</dbReference>
<dbReference type="InterPro" id="IPR001841">
    <property type="entry name" value="Znf_RING"/>
</dbReference>
<evidence type="ECO:0000256" key="5">
    <source>
        <dbReference type="ARBA" id="ARBA00022490"/>
    </source>
</evidence>
<feature type="region of interest" description="Disordered" evidence="12">
    <location>
        <begin position="323"/>
        <end position="507"/>
    </location>
</feature>
<feature type="coiled-coil region" evidence="11">
    <location>
        <begin position="1679"/>
        <end position="1777"/>
    </location>
</feature>
<feature type="region of interest" description="Disordered" evidence="12">
    <location>
        <begin position="1379"/>
        <end position="1416"/>
    </location>
</feature>
<dbReference type="InterPro" id="IPR011990">
    <property type="entry name" value="TPR-like_helical_dom_sf"/>
</dbReference>
<feature type="compositionally biased region" description="Basic and acidic residues" evidence="12">
    <location>
        <begin position="805"/>
        <end position="814"/>
    </location>
</feature>
<feature type="region of interest" description="Disordered" evidence="12">
    <location>
        <begin position="1306"/>
        <end position="1329"/>
    </location>
</feature>
<dbReference type="InterPro" id="IPR043866">
    <property type="entry name" value="TTC3/DZIP3_dom"/>
</dbReference>
<feature type="compositionally biased region" description="Polar residues" evidence="12">
    <location>
        <begin position="1403"/>
        <end position="1416"/>
    </location>
</feature>
<feature type="compositionally biased region" description="Polar residues" evidence="12">
    <location>
        <begin position="1986"/>
        <end position="1995"/>
    </location>
</feature>
<evidence type="ECO:0000256" key="7">
    <source>
        <dbReference type="ARBA" id="ARBA00022771"/>
    </source>
</evidence>
<comment type="catalytic activity">
    <reaction evidence="1">
        <text>S-ubiquitinyl-[E2 ubiquitin-conjugating enzyme]-L-cysteine + [acceptor protein]-L-lysine = [E2 ubiquitin-conjugating enzyme]-L-cysteine + N(6)-ubiquitinyl-[acceptor protein]-L-lysine.</text>
        <dbReference type="EC" id="2.3.2.27"/>
    </reaction>
</comment>
<evidence type="ECO:0000256" key="3">
    <source>
        <dbReference type="ARBA" id="ARBA00004906"/>
    </source>
</evidence>
<dbReference type="InterPro" id="IPR019734">
    <property type="entry name" value="TPR_rpt"/>
</dbReference>
<feature type="region of interest" description="Disordered" evidence="12">
    <location>
        <begin position="2116"/>
        <end position="2166"/>
    </location>
</feature>
<comment type="pathway">
    <text evidence="3">Protein modification; protein ubiquitination.</text>
</comment>
<evidence type="ECO:0000256" key="2">
    <source>
        <dbReference type="ARBA" id="ARBA00004496"/>
    </source>
</evidence>
<evidence type="ECO:0000256" key="6">
    <source>
        <dbReference type="ARBA" id="ARBA00022679"/>
    </source>
</evidence>
<dbReference type="RefSeq" id="XP_023929974.1">
    <property type="nucleotide sequence ID" value="XM_024074206.1"/>
</dbReference>
<reference evidence="15" key="2">
    <citation type="submission" date="2025-08" db="UniProtKB">
        <authorList>
            <consortium name="RefSeq"/>
        </authorList>
    </citation>
    <scope>IDENTIFICATION</scope>
</reference>
<dbReference type="InterPro" id="IPR056871">
    <property type="entry name" value="WH_TTC3"/>
</dbReference>
<feature type="compositionally biased region" description="Polar residues" evidence="12">
    <location>
        <begin position="1496"/>
        <end position="1514"/>
    </location>
</feature>
<keyword evidence="11" id="KW-0175">Coiled coil</keyword>
<comment type="subcellular location">
    <subcellularLocation>
        <location evidence="2">Cytoplasm</location>
    </subcellularLocation>
</comment>
<dbReference type="Pfam" id="PF24525">
    <property type="entry name" value="TTC3"/>
    <property type="match status" value="1"/>
</dbReference>